<comment type="caution">
    <text evidence="2">The sequence shown here is derived from an EMBL/GenBank/DDBJ whole genome shotgun (WGS) entry which is preliminary data.</text>
</comment>
<dbReference type="OrthoDB" id="1551288at2"/>
<sequence>MSSKQVLTAGLLSLVAVSAQAADVKTISKSGDEGSQVSAYEAGQFVVKCVGAAKGGENDCGALDGSHDCAGLSPKSEDYSMNEWIYTSLQECAEHENGHFMMKGKDGAVSLTKTEFQVKQVVK</sequence>
<keyword evidence="1" id="KW-0732">Signal</keyword>
<evidence type="ECO:0000256" key="1">
    <source>
        <dbReference type="SAM" id="SignalP"/>
    </source>
</evidence>
<gene>
    <name evidence="2" type="ORF">DKW60_09070</name>
</gene>
<accession>A0A317CHD7</accession>
<dbReference type="Proteomes" id="UP000245539">
    <property type="component" value="Unassembled WGS sequence"/>
</dbReference>
<organism evidence="2 3">
    <name type="scientific">Leucothrix pacifica</name>
    <dbReference type="NCBI Taxonomy" id="1247513"/>
    <lineage>
        <taxon>Bacteria</taxon>
        <taxon>Pseudomonadati</taxon>
        <taxon>Pseudomonadota</taxon>
        <taxon>Gammaproteobacteria</taxon>
        <taxon>Thiotrichales</taxon>
        <taxon>Thiotrichaceae</taxon>
        <taxon>Leucothrix</taxon>
    </lineage>
</organism>
<dbReference type="RefSeq" id="WP_109837339.1">
    <property type="nucleotide sequence ID" value="NZ_QGKM01000020.1"/>
</dbReference>
<dbReference type="Pfam" id="PF10048">
    <property type="entry name" value="DUF2282"/>
    <property type="match status" value="1"/>
</dbReference>
<evidence type="ECO:0008006" key="4">
    <source>
        <dbReference type="Google" id="ProtNLM"/>
    </source>
</evidence>
<keyword evidence="3" id="KW-1185">Reference proteome</keyword>
<feature type="chain" id="PRO_5016411343" description="DUF2282 domain-containing protein" evidence="1">
    <location>
        <begin position="22"/>
        <end position="123"/>
    </location>
</feature>
<feature type="signal peptide" evidence="1">
    <location>
        <begin position="1"/>
        <end position="21"/>
    </location>
</feature>
<dbReference type="InterPro" id="IPR018740">
    <property type="entry name" value="DUF2282_membr"/>
</dbReference>
<dbReference type="AlphaFoldDB" id="A0A317CHD7"/>
<evidence type="ECO:0000313" key="2">
    <source>
        <dbReference type="EMBL" id="PWQ97966.1"/>
    </source>
</evidence>
<protein>
    <recommendedName>
        <fullName evidence="4">DUF2282 domain-containing protein</fullName>
    </recommendedName>
</protein>
<evidence type="ECO:0000313" key="3">
    <source>
        <dbReference type="Proteomes" id="UP000245539"/>
    </source>
</evidence>
<proteinExistence type="predicted"/>
<reference evidence="2 3" key="1">
    <citation type="submission" date="2018-05" db="EMBL/GenBank/DDBJ databases">
        <title>Leucothrix arctica sp. nov., isolated from Arctic seawater.</title>
        <authorList>
            <person name="Choi A."/>
            <person name="Baek K."/>
        </authorList>
    </citation>
    <scope>NUCLEOTIDE SEQUENCE [LARGE SCALE GENOMIC DNA]</scope>
    <source>
        <strain evidence="2 3">JCM 18388</strain>
    </source>
</reference>
<name>A0A317CHD7_9GAMM</name>
<dbReference type="EMBL" id="QGKM01000020">
    <property type="protein sequence ID" value="PWQ97966.1"/>
    <property type="molecule type" value="Genomic_DNA"/>
</dbReference>